<keyword evidence="4" id="KW-1185">Reference proteome</keyword>
<dbReference type="SUPFAM" id="SSF56601">
    <property type="entry name" value="beta-lactamase/transpeptidase-like"/>
    <property type="match status" value="1"/>
</dbReference>
<dbReference type="PANTHER" id="PTHR43283">
    <property type="entry name" value="BETA-LACTAMASE-RELATED"/>
    <property type="match status" value="1"/>
</dbReference>
<dbReference type="RefSeq" id="WP_344133844.1">
    <property type="nucleotide sequence ID" value="NZ_BAAARA010000013.1"/>
</dbReference>
<dbReference type="InterPro" id="IPR001466">
    <property type="entry name" value="Beta-lactam-related"/>
</dbReference>
<comment type="caution">
    <text evidence="3">The sequence shown here is derived from an EMBL/GenBank/DDBJ whole genome shotgun (WGS) entry which is preliminary data.</text>
</comment>
<feature type="chain" id="PRO_5047436163" description="Beta-lactamase-related domain-containing protein" evidence="1">
    <location>
        <begin position="27"/>
        <end position="456"/>
    </location>
</feature>
<dbReference type="Pfam" id="PF00144">
    <property type="entry name" value="Beta-lactamase"/>
    <property type="match status" value="1"/>
</dbReference>
<evidence type="ECO:0000313" key="4">
    <source>
        <dbReference type="Proteomes" id="UP001501218"/>
    </source>
</evidence>
<dbReference type="EMBL" id="BAAARA010000013">
    <property type="protein sequence ID" value="GAA2354831.1"/>
    <property type="molecule type" value="Genomic_DNA"/>
</dbReference>
<proteinExistence type="predicted"/>
<gene>
    <name evidence="3" type="ORF">GCM10009854_36080</name>
</gene>
<sequence length="456" mass="48954">MRRSPVRSLITALVVLLAAGANPAAAVAEPQPADQRDCALPAEGGFESAAPEEVDLDPAAVREALAYANTHMRTSVQIFRNNCRVGAGALDPVTGGLPYNVWSSTKSVLSMLTGIAEGQGKLALDDPVGKYFPAGRGDAAHRAITLRQLLTQTSGLDEAILSEGATTGLDPDICQEALAQPLTHQPGTHFEYSQRTPDLLACAVQRAVGTDLQDYAQRHLFDPLDIPRSSYFWLRDRSGQTYGYAHLFIPPEQYAKLGLLMQNDGEWNGQQVVPADYVRRVGEPTSTNGCYGMLFWTNRGEPCISTNLPSSQAVQHEMIPSAPRDLYAMVGALQQNNFIIPSLNMTVSWTGAFGDTTTNPGGALSGNLAASDLYHNFFRILMKGVQDQDVPDPGPYTAPPAEFDFDPRNYADPAVLLRDLAPNSECNLVVCDGTVPTNGLAQNGEAIARAILGSVP</sequence>
<dbReference type="InterPro" id="IPR012338">
    <property type="entry name" value="Beta-lactam/transpept-like"/>
</dbReference>
<keyword evidence="1" id="KW-0732">Signal</keyword>
<dbReference type="PANTHER" id="PTHR43283:SF7">
    <property type="entry name" value="BETA-LACTAMASE-RELATED DOMAIN-CONTAINING PROTEIN"/>
    <property type="match status" value="1"/>
</dbReference>
<evidence type="ECO:0000313" key="3">
    <source>
        <dbReference type="EMBL" id="GAA2354831.1"/>
    </source>
</evidence>
<protein>
    <recommendedName>
        <fullName evidence="2">Beta-lactamase-related domain-containing protein</fullName>
    </recommendedName>
</protein>
<dbReference type="Gene3D" id="3.40.710.10">
    <property type="entry name" value="DD-peptidase/beta-lactamase superfamily"/>
    <property type="match status" value="1"/>
</dbReference>
<evidence type="ECO:0000259" key="2">
    <source>
        <dbReference type="Pfam" id="PF00144"/>
    </source>
</evidence>
<evidence type="ECO:0000256" key="1">
    <source>
        <dbReference type="SAM" id="SignalP"/>
    </source>
</evidence>
<organism evidence="3 4">
    <name type="scientific">Saccharopolyspora halophila</name>
    <dbReference type="NCBI Taxonomy" id="405551"/>
    <lineage>
        <taxon>Bacteria</taxon>
        <taxon>Bacillati</taxon>
        <taxon>Actinomycetota</taxon>
        <taxon>Actinomycetes</taxon>
        <taxon>Pseudonocardiales</taxon>
        <taxon>Pseudonocardiaceae</taxon>
        <taxon>Saccharopolyspora</taxon>
    </lineage>
</organism>
<feature type="domain" description="Beta-lactamase-related" evidence="2">
    <location>
        <begin position="90"/>
        <end position="287"/>
    </location>
</feature>
<dbReference type="Proteomes" id="UP001501218">
    <property type="component" value="Unassembled WGS sequence"/>
</dbReference>
<feature type="signal peptide" evidence="1">
    <location>
        <begin position="1"/>
        <end position="26"/>
    </location>
</feature>
<name>A0ABP5TLW2_9PSEU</name>
<dbReference type="InterPro" id="IPR050789">
    <property type="entry name" value="Diverse_Enzym_Activities"/>
</dbReference>
<accession>A0ABP5TLW2</accession>
<reference evidence="4" key="1">
    <citation type="journal article" date="2019" name="Int. J. Syst. Evol. Microbiol.">
        <title>The Global Catalogue of Microorganisms (GCM) 10K type strain sequencing project: providing services to taxonomists for standard genome sequencing and annotation.</title>
        <authorList>
            <consortium name="The Broad Institute Genomics Platform"/>
            <consortium name="The Broad Institute Genome Sequencing Center for Infectious Disease"/>
            <person name="Wu L."/>
            <person name="Ma J."/>
        </authorList>
    </citation>
    <scope>NUCLEOTIDE SEQUENCE [LARGE SCALE GENOMIC DNA]</scope>
    <source>
        <strain evidence="4">JCM 16221</strain>
    </source>
</reference>